<evidence type="ECO:0000256" key="4">
    <source>
        <dbReference type="ARBA" id="ARBA00022989"/>
    </source>
</evidence>
<keyword evidence="2" id="KW-1003">Cell membrane</keyword>
<comment type="caution">
    <text evidence="7">The sequence shown here is derived from an EMBL/GenBank/DDBJ whole genome shotgun (WGS) entry which is preliminary data.</text>
</comment>
<keyword evidence="8" id="KW-1185">Reference proteome</keyword>
<sequence length="821" mass="93164">MKKAFKTVVAFPKTVLTLSIIICLFFGYFTTKLEIDASTQTLLLENDRELFVYREVSKRYETPNFLVAAYTPNNDLLSDKTLEKIKIISDELEKINGVISVFSILNAPLLQNSNVPLSDLIKHIPNLMDKDINKTAAKNEFLTSALYKNSLVSSDFSTTAIVINLKTNEKYNEYIQKKDFLNLKDKNGTINKYEKQELLNLNKEFKIYRDELREKEHENIENIKSVLRKYSGDEKLFLGGINMIADDMVGYVKNDLITYGISVLLLLIFCLWLFFRQIRFIIIPVLVCFLSVVSASGIFGFFGYEITVISSNYVALQLIITISVVIHLIVAYRELYLLHPKYTQIQLIYLTLQSRANPCFFAIFTTVIGFFSLCLSDIKPIIMLGAMMSFGISVSLIISFVVFGSLLALLGKKEPKRSFENSFKLTIWCAQAAINYRKTIYLVSFVIVMVGIYGIAQLRVENSFIGYFKQNTEIYRGMEVIDKKLGGTVPLDITIKFKDSSALNSDHQNDILDDFESEFNAKVGDPEYWFSSYKMDIVKKVTKFLEDRNFIGNVSSLGTLLEVGKNLNGGKELDSLSLAILYNGLPDEYKKVLLTPFVSIEDNEVHFVIRTIDSDENLRRDEFIKSLKKDLEILLANDEVSANVSGVMVLYNNMLQNLFSSQVDTFVFVVLALFIVFVFIFKSIKLSIIGIVSNLVPLCMVFGVMGIENIPLDIMSITIAAISLGIGVDDIIHYIHRYKIEIRTKDKIEAIKSSHASIGYAMYYTSFAVFLGFSVMSFSNFWPTIYFGVLTDLVMVMMLLGALVLLPALILSFHSKTIKKE</sequence>
<dbReference type="RefSeq" id="WP_011731789.1">
    <property type="nucleotide sequence ID" value="NZ_AACCWR020000015.1"/>
</dbReference>
<name>A0A5L8JNL6_CAMFE</name>
<dbReference type="PANTHER" id="PTHR33406:SF13">
    <property type="entry name" value="MEMBRANE PROTEIN YDFJ"/>
    <property type="match status" value="1"/>
</dbReference>
<dbReference type="InterPro" id="IPR050545">
    <property type="entry name" value="Mycobact_MmpL"/>
</dbReference>
<dbReference type="Pfam" id="PF03176">
    <property type="entry name" value="MMPL"/>
    <property type="match status" value="2"/>
</dbReference>
<protein>
    <submittedName>
        <fullName evidence="7">RND family transporter</fullName>
    </submittedName>
</protein>
<keyword evidence="5" id="KW-0472">Membrane</keyword>
<dbReference type="PROSITE" id="PS50156">
    <property type="entry name" value="SSD"/>
    <property type="match status" value="2"/>
</dbReference>
<dbReference type="InterPro" id="IPR000731">
    <property type="entry name" value="SSD"/>
</dbReference>
<feature type="domain" description="SSD" evidence="6">
    <location>
        <begin position="285"/>
        <end position="409"/>
    </location>
</feature>
<gene>
    <name evidence="7" type="ORF">CX802_00935</name>
</gene>
<dbReference type="GO" id="GO:0005886">
    <property type="term" value="C:plasma membrane"/>
    <property type="evidence" value="ECO:0007669"/>
    <property type="project" value="UniProtKB-SubCell"/>
</dbReference>
<proteinExistence type="predicted"/>
<organism evidence="7 8">
    <name type="scientific">Campylobacter fetus</name>
    <dbReference type="NCBI Taxonomy" id="196"/>
    <lineage>
        <taxon>Bacteria</taxon>
        <taxon>Pseudomonadati</taxon>
        <taxon>Campylobacterota</taxon>
        <taxon>Epsilonproteobacteria</taxon>
        <taxon>Campylobacterales</taxon>
        <taxon>Campylobacteraceae</taxon>
        <taxon>Campylobacter</taxon>
    </lineage>
</organism>
<accession>A0A5L8JNL6</accession>
<evidence type="ECO:0000256" key="3">
    <source>
        <dbReference type="ARBA" id="ARBA00022692"/>
    </source>
</evidence>
<dbReference type="PANTHER" id="PTHR33406">
    <property type="entry name" value="MEMBRANE PROTEIN MJ1562-RELATED"/>
    <property type="match status" value="1"/>
</dbReference>
<dbReference type="Proteomes" id="UP000535509">
    <property type="component" value="Unassembled WGS sequence"/>
</dbReference>
<reference evidence="7 8" key="1">
    <citation type="submission" date="2018-06" db="EMBL/GenBank/DDBJ databases">
        <authorList>
            <consortium name="PulseNet: The National Subtyping Network for Foodborne Disease Surveillance"/>
            <person name="Tarr C.L."/>
            <person name="Trees E."/>
            <person name="Katz L.S."/>
            <person name="Carleton-Romer H.A."/>
            <person name="Stroika S."/>
            <person name="Kucerova Z."/>
            <person name="Roache K.F."/>
            <person name="Sabol A.L."/>
            <person name="Besser J."/>
            <person name="Gerner-Smidt P."/>
        </authorList>
    </citation>
    <scope>NUCLEOTIDE SEQUENCE [LARGE SCALE GENOMIC DNA]</scope>
    <source>
        <strain evidence="7 8">PNUSAC001503</strain>
    </source>
</reference>
<feature type="domain" description="SSD" evidence="6">
    <location>
        <begin position="686"/>
        <end position="812"/>
    </location>
</feature>
<dbReference type="InterPro" id="IPR004869">
    <property type="entry name" value="MMPL_dom"/>
</dbReference>
<comment type="subcellular location">
    <subcellularLocation>
        <location evidence="1">Cell membrane</location>
        <topology evidence="1">Multi-pass membrane protein</topology>
    </subcellularLocation>
</comment>
<dbReference type="Gene3D" id="1.20.1640.10">
    <property type="entry name" value="Multidrug efflux transporter AcrB transmembrane domain"/>
    <property type="match status" value="2"/>
</dbReference>
<evidence type="ECO:0000256" key="2">
    <source>
        <dbReference type="ARBA" id="ARBA00022475"/>
    </source>
</evidence>
<dbReference type="SUPFAM" id="SSF82866">
    <property type="entry name" value="Multidrug efflux transporter AcrB transmembrane domain"/>
    <property type="match status" value="2"/>
</dbReference>
<dbReference type="OMA" id="WSVFLNF"/>
<dbReference type="AlphaFoldDB" id="A0A5L8JNL6"/>
<dbReference type="EMBL" id="AABTCC010000002">
    <property type="protein sequence ID" value="EAI8858413.1"/>
    <property type="molecule type" value="Genomic_DNA"/>
</dbReference>
<keyword evidence="4" id="KW-1133">Transmembrane helix</keyword>
<evidence type="ECO:0000313" key="8">
    <source>
        <dbReference type="Proteomes" id="UP000535509"/>
    </source>
</evidence>
<evidence type="ECO:0000256" key="1">
    <source>
        <dbReference type="ARBA" id="ARBA00004651"/>
    </source>
</evidence>
<evidence type="ECO:0000259" key="6">
    <source>
        <dbReference type="PROSITE" id="PS50156"/>
    </source>
</evidence>
<evidence type="ECO:0000256" key="5">
    <source>
        <dbReference type="ARBA" id="ARBA00023136"/>
    </source>
</evidence>
<dbReference type="GeneID" id="61064209"/>
<keyword evidence="3" id="KW-0812">Transmembrane</keyword>
<evidence type="ECO:0000313" key="7">
    <source>
        <dbReference type="EMBL" id="EAI8858413.1"/>
    </source>
</evidence>